<sequence>MSPRSTAADSTHAPTTGSFSVPTERVDVDGRTVAFASFGDPEGAPVVALHGTPGSRAFGAFLDAPARERGVRVLAPDRPGFGGSEPRPERSVADAASLFTGVLDALDLDSAGVLGFSGGGPHALACPALAPERVHGTALLASPAPPDADVPQETMIRATHALARHTSLGLSLACRIQAAVFGRQNGDGLLDLFTTAPVAHDVVVDDATVPEVLATERDLALERGHRGLVDDYRALATDWGFDEYTVGPTVHVYHGADDENVHPDAADHYDRVLPDTRLHREPADHLELVLDHAGDALDAAAGR</sequence>
<feature type="domain" description="AB hydrolase-1" evidence="2">
    <location>
        <begin position="45"/>
        <end position="285"/>
    </location>
</feature>
<dbReference type="GO" id="GO:0016787">
    <property type="term" value="F:hydrolase activity"/>
    <property type="evidence" value="ECO:0007669"/>
    <property type="project" value="UniProtKB-KW"/>
</dbReference>
<keyword evidence="4" id="KW-1185">Reference proteome</keyword>
<feature type="compositionally biased region" description="Polar residues" evidence="1">
    <location>
        <begin position="1"/>
        <end position="21"/>
    </location>
</feature>
<keyword evidence="3" id="KW-0378">Hydrolase</keyword>
<dbReference type="SUPFAM" id="SSF53474">
    <property type="entry name" value="alpha/beta-Hydrolases"/>
    <property type="match status" value="1"/>
</dbReference>
<comment type="caution">
    <text evidence="3">The sequence shown here is derived from an EMBL/GenBank/DDBJ whole genome shotgun (WGS) entry which is preliminary data.</text>
</comment>
<dbReference type="PANTHER" id="PTHR43433">
    <property type="entry name" value="HYDROLASE, ALPHA/BETA FOLD FAMILY PROTEIN"/>
    <property type="match status" value="1"/>
</dbReference>
<dbReference type="InterPro" id="IPR029058">
    <property type="entry name" value="AB_hydrolase_fold"/>
</dbReference>
<reference evidence="3 4" key="1">
    <citation type="journal article" date="2019" name="Int. J. Syst. Evol. Microbiol.">
        <title>The Global Catalogue of Microorganisms (GCM) 10K type strain sequencing project: providing services to taxonomists for standard genome sequencing and annotation.</title>
        <authorList>
            <consortium name="The Broad Institute Genomics Platform"/>
            <consortium name="The Broad Institute Genome Sequencing Center for Infectious Disease"/>
            <person name="Wu L."/>
            <person name="Ma J."/>
        </authorList>
    </citation>
    <scope>NUCLEOTIDE SEQUENCE [LARGE SCALE GENOMIC DNA]</scope>
    <source>
        <strain evidence="3 4">GX26</strain>
    </source>
</reference>
<evidence type="ECO:0000313" key="4">
    <source>
        <dbReference type="Proteomes" id="UP001596395"/>
    </source>
</evidence>
<protein>
    <submittedName>
        <fullName evidence="3">Alpha/beta hydrolase</fullName>
    </submittedName>
</protein>
<name>A0ABD5V8M1_9EURY</name>
<feature type="region of interest" description="Disordered" evidence="1">
    <location>
        <begin position="1"/>
        <end position="24"/>
    </location>
</feature>
<organism evidence="3 4">
    <name type="scientific">Halorubellus litoreus</name>
    <dbReference type="NCBI Taxonomy" id="755308"/>
    <lineage>
        <taxon>Archaea</taxon>
        <taxon>Methanobacteriati</taxon>
        <taxon>Methanobacteriota</taxon>
        <taxon>Stenosarchaea group</taxon>
        <taxon>Halobacteria</taxon>
        <taxon>Halobacteriales</taxon>
        <taxon>Halorubellaceae</taxon>
        <taxon>Halorubellus</taxon>
    </lineage>
</organism>
<dbReference type="AlphaFoldDB" id="A0ABD5V8M1"/>
<dbReference type="PRINTS" id="PR00111">
    <property type="entry name" value="ABHYDROLASE"/>
</dbReference>
<dbReference type="InterPro" id="IPR050471">
    <property type="entry name" value="AB_hydrolase"/>
</dbReference>
<dbReference type="Gene3D" id="3.40.50.1820">
    <property type="entry name" value="alpha/beta hydrolase"/>
    <property type="match status" value="1"/>
</dbReference>
<evidence type="ECO:0000259" key="2">
    <source>
        <dbReference type="Pfam" id="PF00561"/>
    </source>
</evidence>
<evidence type="ECO:0000313" key="3">
    <source>
        <dbReference type="EMBL" id="MFC6951336.1"/>
    </source>
</evidence>
<dbReference type="Pfam" id="PF00561">
    <property type="entry name" value="Abhydrolase_1"/>
    <property type="match status" value="1"/>
</dbReference>
<proteinExistence type="predicted"/>
<dbReference type="RefSeq" id="WP_336348371.1">
    <property type="nucleotide sequence ID" value="NZ_JAZAQL010000001.1"/>
</dbReference>
<dbReference type="Proteomes" id="UP001596395">
    <property type="component" value="Unassembled WGS sequence"/>
</dbReference>
<gene>
    <name evidence="3" type="ORF">ACFQGB_00540</name>
</gene>
<dbReference type="PANTHER" id="PTHR43433:SF10">
    <property type="entry name" value="AB HYDROLASE-1 DOMAIN-CONTAINING PROTEIN"/>
    <property type="match status" value="1"/>
</dbReference>
<accession>A0ABD5V8M1</accession>
<dbReference type="EMBL" id="JBHSXN010000001">
    <property type="protein sequence ID" value="MFC6951336.1"/>
    <property type="molecule type" value="Genomic_DNA"/>
</dbReference>
<dbReference type="InterPro" id="IPR000073">
    <property type="entry name" value="AB_hydrolase_1"/>
</dbReference>
<evidence type="ECO:0000256" key="1">
    <source>
        <dbReference type="SAM" id="MobiDB-lite"/>
    </source>
</evidence>